<reference evidence="3" key="1">
    <citation type="submission" date="2025-08" db="UniProtKB">
        <authorList>
            <consortium name="RefSeq"/>
        </authorList>
    </citation>
    <scope>IDENTIFICATION</scope>
    <source>
        <tissue evidence="3">Blood</tissue>
    </source>
</reference>
<organism evidence="2 3">
    <name type="scientific">Acinonyx jubatus</name>
    <name type="common">Cheetah</name>
    <dbReference type="NCBI Taxonomy" id="32536"/>
    <lineage>
        <taxon>Eukaryota</taxon>
        <taxon>Metazoa</taxon>
        <taxon>Chordata</taxon>
        <taxon>Craniata</taxon>
        <taxon>Vertebrata</taxon>
        <taxon>Euteleostomi</taxon>
        <taxon>Mammalia</taxon>
        <taxon>Eutheria</taxon>
        <taxon>Laurasiatheria</taxon>
        <taxon>Carnivora</taxon>
        <taxon>Feliformia</taxon>
        <taxon>Felidae</taxon>
        <taxon>Felinae</taxon>
        <taxon>Acinonyx</taxon>
    </lineage>
</organism>
<proteinExistence type="predicted"/>
<feature type="region of interest" description="Disordered" evidence="1">
    <location>
        <begin position="1"/>
        <end position="206"/>
    </location>
</feature>
<keyword evidence="2" id="KW-1185">Reference proteome</keyword>
<name>A0ABM3QFG4_ACIJB</name>
<gene>
    <name evidence="3" type="primary">LOC128316488</name>
</gene>
<feature type="compositionally biased region" description="Basic and acidic residues" evidence="1">
    <location>
        <begin position="109"/>
        <end position="121"/>
    </location>
</feature>
<dbReference type="GeneID" id="128316488"/>
<accession>A0ABM3QFG4</accession>
<feature type="compositionally biased region" description="Low complexity" evidence="1">
    <location>
        <begin position="79"/>
        <end position="88"/>
    </location>
</feature>
<feature type="compositionally biased region" description="Gly residues" evidence="1">
    <location>
        <begin position="153"/>
        <end position="162"/>
    </location>
</feature>
<evidence type="ECO:0000313" key="3">
    <source>
        <dbReference type="RefSeq" id="XP_053082667.1"/>
    </source>
</evidence>
<feature type="compositionally biased region" description="Polar residues" evidence="1">
    <location>
        <begin position="197"/>
        <end position="206"/>
    </location>
</feature>
<dbReference type="Proteomes" id="UP001652583">
    <property type="component" value="Chromosome B4"/>
</dbReference>
<sequence>MASRWQKGAGLGQAVSRSGGLWAGASGCGDFPSPGGEEPLAVFAEDPQRREPAGLRPAREARAGARPGGAGVPRRRAPAGRAVGAAAAQDETEDRRRPCPRAPGAGRRAGREGRARSRGGDPRAPGAARTGLCGGANHPDRAWGKTRHPAASRGGGVGGGEGAPRPGLTARERFPELTPNQEAGPGRVSGPLDDWTKVSQDIQTPN</sequence>
<evidence type="ECO:0000256" key="1">
    <source>
        <dbReference type="SAM" id="MobiDB-lite"/>
    </source>
</evidence>
<evidence type="ECO:0000313" key="2">
    <source>
        <dbReference type="Proteomes" id="UP001652583"/>
    </source>
</evidence>
<protein>
    <submittedName>
        <fullName evidence="3">Translation initiation factor IF-2-like isoform X2</fullName>
    </submittedName>
</protein>
<feature type="compositionally biased region" description="Basic and acidic residues" evidence="1">
    <location>
        <begin position="46"/>
        <end position="63"/>
    </location>
</feature>
<dbReference type="PROSITE" id="PS51257">
    <property type="entry name" value="PROKAR_LIPOPROTEIN"/>
    <property type="match status" value="1"/>
</dbReference>
<dbReference type="RefSeq" id="XP_053082667.1">
    <property type="nucleotide sequence ID" value="XM_053226692.1"/>
</dbReference>